<name>A0A5R8WPV6_9BACT</name>
<evidence type="ECO:0000313" key="2">
    <source>
        <dbReference type="EMBL" id="TLM92334.1"/>
    </source>
</evidence>
<dbReference type="EMBL" id="VAJM01000005">
    <property type="protein sequence ID" value="TLM92334.1"/>
    <property type="molecule type" value="Genomic_DNA"/>
</dbReference>
<organism evidence="2 3">
    <name type="scientific">Hymenobacter jeollabukensis</name>
    <dbReference type="NCBI Taxonomy" id="2025313"/>
    <lineage>
        <taxon>Bacteria</taxon>
        <taxon>Pseudomonadati</taxon>
        <taxon>Bacteroidota</taxon>
        <taxon>Cytophagia</taxon>
        <taxon>Cytophagales</taxon>
        <taxon>Hymenobacteraceae</taxon>
        <taxon>Hymenobacter</taxon>
    </lineage>
</organism>
<feature type="signal peptide" evidence="1">
    <location>
        <begin position="1"/>
        <end position="25"/>
    </location>
</feature>
<proteinExistence type="predicted"/>
<keyword evidence="1" id="KW-0732">Signal</keyword>
<sequence>MKKLLLPSFVGAALGVGVSLAPAVAQTSQQCVYETTANGPISAANIRKVSGPGSCATTPTSGTDFYLYVIHDVTLTGNLAVGSTSGGTSGKLIVGRTALGVADAGSLSEPTGQNYTLTIQSNQQSDIGLDVAGGGIVSVNSLVINKVDAIIQTNGIVNTECNAALSNNTDLTINGRLNVQGNLDLTGSSGGTQISGSGMSAGNGLRVQGNIYGSNNTVNSYFTTDGSGNPTLTVCVQGLAAAGCTTPTGPAASGTSNDPNCVSRVLPITLHSFYSAWRQNGRVLALTWLTASEKNNATFIVERAADGAEFVRLQEVNGAGNSTSLRSYSITDDAPLAQLAYYRLKQVDYDGTVAISAIIPVQPLALSGTDWLQATSTPQQVRVVAPQSVGGQLQVLDMVGRVVFSQQLSTANSLVALPAMPAGVYVYRLATPAGKLTQRLMQQ</sequence>
<keyword evidence="3" id="KW-1185">Reference proteome</keyword>
<dbReference type="Proteomes" id="UP000305517">
    <property type="component" value="Unassembled WGS sequence"/>
</dbReference>
<evidence type="ECO:0000313" key="3">
    <source>
        <dbReference type="Proteomes" id="UP000305517"/>
    </source>
</evidence>
<reference evidence="2 3" key="1">
    <citation type="submission" date="2019-05" db="EMBL/GenBank/DDBJ databases">
        <title>Hymenobacter edaphi sp. nov., isolated from abandoned arsenic-contaminated farmland soil.</title>
        <authorList>
            <person name="Nie L."/>
        </authorList>
    </citation>
    <scope>NUCLEOTIDE SEQUENCE [LARGE SCALE GENOMIC DNA]</scope>
    <source>
        <strain evidence="2 3">1-3-3-8</strain>
    </source>
</reference>
<dbReference type="NCBIfam" id="TIGR04183">
    <property type="entry name" value="Por_Secre_tail"/>
    <property type="match status" value="1"/>
</dbReference>
<feature type="chain" id="PRO_5024330451" evidence="1">
    <location>
        <begin position="26"/>
        <end position="443"/>
    </location>
</feature>
<dbReference type="AlphaFoldDB" id="A0A5R8WPV6"/>
<evidence type="ECO:0000256" key="1">
    <source>
        <dbReference type="SAM" id="SignalP"/>
    </source>
</evidence>
<dbReference type="OrthoDB" id="868831at2"/>
<protein>
    <submittedName>
        <fullName evidence="2">T9SS type A sorting domain-containing protein</fullName>
    </submittedName>
</protein>
<comment type="caution">
    <text evidence="2">The sequence shown here is derived from an EMBL/GenBank/DDBJ whole genome shotgun (WGS) entry which is preliminary data.</text>
</comment>
<dbReference type="RefSeq" id="WP_138078186.1">
    <property type="nucleotide sequence ID" value="NZ_VAJM01000005.1"/>
</dbReference>
<gene>
    <name evidence="2" type="ORF">FDY95_12940</name>
</gene>
<dbReference type="InterPro" id="IPR026444">
    <property type="entry name" value="Secre_tail"/>
</dbReference>
<accession>A0A5R8WPV6</accession>